<evidence type="ECO:0000256" key="2">
    <source>
        <dbReference type="ARBA" id="ARBA00022679"/>
    </source>
</evidence>
<proteinExistence type="inferred from homology"/>
<comment type="caution">
    <text evidence="5">The sequence shown here is derived from an EMBL/GenBank/DDBJ whole genome shotgun (WGS) entry which is preliminary data.</text>
</comment>
<gene>
    <name evidence="5" type="ORF">ACFFH7_44965</name>
</gene>
<evidence type="ECO:0000256" key="1">
    <source>
        <dbReference type="ARBA" id="ARBA00006034"/>
    </source>
</evidence>
<dbReference type="EMBL" id="JBHLUD010000019">
    <property type="protein sequence ID" value="MFC0548726.1"/>
    <property type="molecule type" value="Genomic_DNA"/>
</dbReference>
<keyword evidence="6" id="KW-1185">Reference proteome</keyword>
<dbReference type="Pfam" id="PF16715">
    <property type="entry name" value="CDPS"/>
    <property type="match status" value="1"/>
</dbReference>
<protein>
    <recommendedName>
        <fullName evidence="3">Cyclodipeptide synthase</fullName>
    </recommendedName>
</protein>
<dbReference type="Proteomes" id="UP001589810">
    <property type="component" value="Unassembled WGS sequence"/>
</dbReference>
<dbReference type="InterPro" id="IPR030903">
    <property type="entry name" value="CDPS"/>
</dbReference>
<sequence>MSHGRGRGFIVFTLEWLAGTTVHHDHVLVGLSPQNGRYKPEYIRNLIFWLRPRFSSIDVVIPGFEAAYTLVAAGHPPAQAVHRARRAYRQLHNPAVRALADLGVPDPARHVTSWTRLHANAAYRASLIRSRRAYLIDRRIRAACRAMTAEVVGNAANSGSVTSGDIDIAVRYVIAEIPLLTDGPRLFEADRSVFVYHRPTPLVAAIADGGSILRAAPGQSWAVVGQEEENHGEHDRTAPPAAIPVPAR</sequence>
<name>A0ABV6N9T5_9PSEU</name>
<dbReference type="NCBIfam" id="TIGR04539">
    <property type="entry name" value="tRNA_cyclodipep"/>
    <property type="match status" value="1"/>
</dbReference>
<dbReference type="Gene3D" id="3.40.50.11710">
    <property type="entry name" value="Cyclodipeptide synthase"/>
    <property type="match status" value="1"/>
</dbReference>
<keyword evidence="2" id="KW-0808">Transferase</keyword>
<dbReference type="InterPro" id="IPR038622">
    <property type="entry name" value="CDPS_sf"/>
</dbReference>
<comment type="similarity">
    <text evidence="1">Belongs to the CDPS family.</text>
</comment>
<evidence type="ECO:0000313" key="5">
    <source>
        <dbReference type="EMBL" id="MFC0548726.1"/>
    </source>
</evidence>
<accession>A0ABV6N9T5</accession>
<evidence type="ECO:0000313" key="6">
    <source>
        <dbReference type="Proteomes" id="UP001589810"/>
    </source>
</evidence>
<organism evidence="5 6">
    <name type="scientific">Kutzneria chonburiensis</name>
    <dbReference type="NCBI Taxonomy" id="1483604"/>
    <lineage>
        <taxon>Bacteria</taxon>
        <taxon>Bacillati</taxon>
        <taxon>Actinomycetota</taxon>
        <taxon>Actinomycetes</taxon>
        <taxon>Pseudonocardiales</taxon>
        <taxon>Pseudonocardiaceae</taxon>
        <taxon>Kutzneria</taxon>
    </lineage>
</organism>
<evidence type="ECO:0000256" key="3">
    <source>
        <dbReference type="ARBA" id="ARBA00030771"/>
    </source>
</evidence>
<evidence type="ECO:0000256" key="4">
    <source>
        <dbReference type="SAM" id="MobiDB-lite"/>
    </source>
</evidence>
<feature type="compositionally biased region" description="Basic and acidic residues" evidence="4">
    <location>
        <begin position="228"/>
        <end position="237"/>
    </location>
</feature>
<feature type="region of interest" description="Disordered" evidence="4">
    <location>
        <begin position="226"/>
        <end position="248"/>
    </location>
</feature>
<dbReference type="RefSeq" id="WP_273941860.1">
    <property type="nucleotide sequence ID" value="NZ_CP097263.1"/>
</dbReference>
<reference evidence="5 6" key="1">
    <citation type="submission" date="2024-09" db="EMBL/GenBank/DDBJ databases">
        <authorList>
            <person name="Sun Q."/>
            <person name="Mori K."/>
        </authorList>
    </citation>
    <scope>NUCLEOTIDE SEQUENCE [LARGE SCALE GENOMIC DNA]</scope>
    <source>
        <strain evidence="5 6">TBRC 1432</strain>
    </source>
</reference>